<dbReference type="HOGENOM" id="CLU_000604_1_2_11"/>
<proteinExistence type="inferred from homology"/>
<dbReference type="GO" id="GO:0046677">
    <property type="term" value="P:response to antibiotic"/>
    <property type="evidence" value="ECO:0007669"/>
    <property type="project" value="UniProtKB-KW"/>
</dbReference>
<keyword evidence="7" id="KW-0472">Membrane</keyword>
<dbReference type="SUPFAM" id="SSF52540">
    <property type="entry name" value="P-loop containing nucleoside triphosphate hydrolases"/>
    <property type="match status" value="1"/>
</dbReference>
<feature type="domain" description="ABC transporter" evidence="11">
    <location>
        <begin position="6"/>
        <end position="236"/>
    </location>
</feature>
<evidence type="ECO:0000313" key="12">
    <source>
        <dbReference type="EMBL" id="ACV05783.1"/>
    </source>
</evidence>
<evidence type="ECO:0000256" key="9">
    <source>
        <dbReference type="ARBA" id="ARBA00049985"/>
    </source>
</evidence>
<evidence type="ECO:0000256" key="3">
    <source>
        <dbReference type="ARBA" id="ARBA00022475"/>
    </source>
</evidence>
<dbReference type="InterPro" id="IPR005894">
    <property type="entry name" value="DrrA"/>
</dbReference>
<evidence type="ECO:0000256" key="4">
    <source>
        <dbReference type="ARBA" id="ARBA00022741"/>
    </source>
</evidence>
<keyword evidence="6" id="KW-1278">Translocase</keyword>
<keyword evidence="8" id="KW-0046">Antibiotic resistance</keyword>
<sequence>MDDHAVWAEGLVKQYKEVRALDGVSLAVPRGTVLGVLGPNGAGKTTTVRALTTLLRPDEGRARVAGFDVFAEPQEVRRRIGVSGQYAAVDQHLTGRENLRMIGELYHLGRARSKGRADELLERFSLTDAANRPSKTYSGGMRRRLDLACALVAEPEVIFLDEPTTGLDPRSRGEMWNIIRDLVTAGTTLVLTTQYLEEADKLADDIVVVDSGRVIASGTADDLKDMVGGERLEVVVEDSTHLQQAAAILDRVGRGEVEVDAHTRRATVAISQGTRTLLEAVREFDERGVVVQDIGVRRPTLDDAFLTLTGHGADEGARQDERADARTPGGTA</sequence>
<dbReference type="FunFam" id="3.40.50.300:FF:000589">
    <property type="entry name" value="ABC transporter, ATP-binding subunit"/>
    <property type="match status" value="1"/>
</dbReference>
<keyword evidence="13" id="KW-1185">Reference proteome</keyword>
<dbReference type="InterPro" id="IPR003439">
    <property type="entry name" value="ABC_transporter-like_ATP-bd"/>
</dbReference>
<comment type="subcellular location">
    <subcellularLocation>
        <location evidence="1">Cell membrane</location>
        <topology evidence="1">Peripheral membrane protein</topology>
        <orientation evidence="1">Cytoplasmic side</orientation>
    </subcellularLocation>
</comment>
<dbReference type="PANTHER" id="PTHR42711:SF19">
    <property type="entry name" value="DOXORUBICIN RESISTANCE ATP-BINDING PROTEIN DRRA"/>
    <property type="match status" value="1"/>
</dbReference>
<dbReference type="Gene3D" id="3.40.50.300">
    <property type="entry name" value="P-loop containing nucleotide triphosphate hydrolases"/>
    <property type="match status" value="1"/>
</dbReference>
<dbReference type="AlphaFoldDB" id="C7NEV9"/>
<dbReference type="Pfam" id="PF00005">
    <property type="entry name" value="ABC_tran"/>
    <property type="match status" value="1"/>
</dbReference>
<evidence type="ECO:0000256" key="2">
    <source>
        <dbReference type="ARBA" id="ARBA00022448"/>
    </source>
</evidence>
<dbReference type="EMBL" id="CP001686">
    <property type="protein sequence ID" value="ACV05783.1"/>
    <property type="molecule type" value="Genomic_DNA"/>
</dbReference>
<protein>
    <submittedName>
        <fullName evidence="12">Daunorubicin resistance ABC transporter ATP-binding subunit</fullName>
    </submittedName>
</protein>
<dbReference type="NCBIfam" id="TIGR01188">
    <property type="entry name" value="drrA"/>
    <property type="match status" value="1"/>
</dbReference>
<dbReference type="InterPro" id="IPR003593">
    <property type="entry name" value="AAA+_ATPase"/>
</dbReference>
<comment type="similarity">
    <text evidence="9">Belongs to the ABC transporter superfamily. Drug exporter-1 (DrugE1) (TC 3.A.1.105) family.</text>
</comment>
<reference evidence="12 13" key="1">
    <citation type="journal article" date="2009" name="Stand. Genomic Sci.">
        <title>Complete genome sequence of Kytococcus sedentarius type strain (541).</title>
        <authorList>
            <person name="Sims D."/>
            <person name="Brettin T."/>
            <person name="Detter J.C."/>
            <person name="Han C."/>
            <person name="Lapidus A."/>
            <person name="Copeland A."/>
            <person name="Glavina Del Rio T."/>
            <person name="Nolan M."/>
            <person name="Chen F."/>
            <person name="Lucas S."/>
            <person name="Tice H."/>
            <person name="Cheng J.F."/>
            <person name="Bruce D."/>
            <person name="Goodwin L."/>
            <person name="Pitluck S."/>
            <person name="Ovchinnikova G."/>
            <person name="Pati A."/>
            <person name="Ivanova N."/>
            <person name="Mavrommatis K."/>
            <person name="Chen A."/>
            <person name="Palaniappan K."/>
            <person name="D'haeseleer P."/>
            <person name="Chain P."/>
            <person name="Bristow J."/>
            <person name="Eisen J.A."/>
            <person name="Markowitz V."/>
            <person name="Hugenholtz P."/>
            <person name="Schneider S."/>
            <person name="Goker M."/>
            <person name="Pukall R."/>
            <person name="Kyrpides N.C."/>
            <person name="Klenk H.P."/>
        </authorList>
    </citation>
    <scope>NUCLEOTIDE SEQUENCE [LARGE SCALE GENOMIC DNA]</scope>
    <source>
        <strain evidence="13">ATCC 14392 / DSM 20547 / JCM 11482 / CCUG 33030 / NBRC 15357 / NCTC 11040 / CCM 314 / 541</strain>
    </source>
</reference>
<feature type="region of interest" description="Disordered" evidence="10">
    <location>
        <begin position="312"/>
        <end position="332"/>
    </location>
</feature>
<accession>C7NEV9</accession>
<dbReference type="KEGG" id="kse:Ksed_07240"/>
<dbReference type="InterPro" id="IPR027417">
    <property type="entry name" value="P-loop_NTPase"/>
</dbReference>
<dbReference type="GO" id="GO:1900753">
    <property type="term" value="P:doxorubicin transport"/>
    <property type="evidence" value="ECO:0007669"/>
    <property type="project" value="InterPro"/>
</dbReference>
<gene>
    <name evidence="12" type="ordered locus">Ksed_07240</name>
</gene>
<keyword evidence="4" id="KW-0547">Nucleotide-binding</keyword>
<dbReference type="Proteomes" id="UP000006666">
    <property type="component" value="Chromosome"/>
</dbReference>
<organism evidence="12 13">
    <name type="scientific">Kytococcus sedentarius (strain ATCC 14392 / DSM 20547 / JCM 11482 / CCUG 33030 / NBRC 15357 / NCTC 11040 / CCM 314 / 541)</name>
    <name type="common">Micrococcus sedentarius</name>
    <dbReference type="NCBI Taxonomy" id="478801"/>
    <lineage>
        <taxon>Bacteria</taxon>
        <taxon>Bacillati</taxon>
        <taxon>Actinomycetota</taxon>
        <taxon>Actinomycetes</taxon>
        <taxon>Micrococcales</taxon>
        <taxon>Kytococcaceae</taxon>
        <taxon>Kytococcus</taxon>
    </lineage>
</organism>
<dbReference type="GO" id="GO:0005886">
    <property type="term" value="C:plasma membrane"/>
    <property type="evidence" value="ECO:0007669"/>
    <property type="project" value="UniProtKB-SubCell"/>
</dbReference>
<dbReference type="PROSITE" id="PS50893">
    <property type="entry name" value="ABC_TRANSPORTER_2"/>
    <property type="match status" value="1"/>
</dbReference>
<evidence type="ECO:0000313" key="13">
    <source>
        <dbReference type="Proteomes" id="UP000006666"/>
    </source>
</evidence>
<dbReference type="RefSeq" id="WP_012802198.1">
    <property type="nucleotide sequence ID" value="NC_013169.1"/>
</dbReference>
<feature type="compositionally biased region" description="Basic and acidic residues" evidence="10">
    <location>
        <begin position="312"/>
        <end position="325"/>
    </location>
</feature>
<dbReference type="PANTHER" id="PTHR42711">
    <property type="entry name" value="ABC TRANSPORTER ATP-BINDING PROTEIN"/>
    <property type="match status" value="1"/>
</dbReference>
<evidence type="ECO:0000256" key="8">
    <source>
        <dbReference type="ARBA" id="ARBA00023251"/>
    </source>
</evidence>
<evidence type="ECO:0000256" key="7">
    <source>
        <dbReference type="ARBA" id="ARBA00023136"/>
    </source>
</evidence>
<dbReference type="GO" id="GO:0043215">
    <property type="term" value="P:daunorubicin transport"/>
    <property type="evidence" value="ECO:0007669"/>
    <property type="project" value="InterPro"/>
</dbReference>
<name>C7NEV9_KYTSD</name>
<evidence type="ECO:0000256" key="10">
    <source>
        <dbReference type="SAM" id="MobiDB-lite"/>
    </source>
</evidence>
<dbReference type="SMART" id="SM00382">
    <property type="entry name" value="AAA"/>
    <property type="match status" value="1"/>
</dbReference>
<evidence type="ECO:0000256" key="1">
    <source>
        <dbReference type="ARBA" id="ARBA00004413"/>
    </source>
</evidence>
<dbReference type="eggNOG" id="COG1131">
    <property type="taxonomic scope" value="Bacteria"/>
</dbReference>
<evidence type="ECO:0000259" key="11">
    <source>
        <dbReference type="PROSITE" id="PS50893"/>
    </source>
</evidence>
<dbReference type="InterPro" id="IPR017871">
    <property type="entry name" value="ABC_transporter-like_CS"/>
</dbReference>
<dbReference type="GO" id="GO:0005524">
    <property type="term" value="F:ATP binding"/>
    <property type="evidence" value="ECO:0007669"/>
    <property type="project" value="UniProtKB-KW"/>
</dbReference>
<dbReference type="InterPro" id="IPR050763">
    <property type="entry name" value="ABC_transporter_ATP-binding"/>
</dbReference>
<dbReference type="GO" id="GO:0016887">
    <property type="term" value="F:ATP hydrolysis activity"/>
    <property type="evidence" value="ECO:0007669"/>
    <property type="project" value="InterPro"/>
</dbReference>
<evidence type="ECO:0000256" key="6">
    <source>
        <dbReference type="ARBA" id="ARBA00022967"/>
    </source>
</evidence>
<evidence type="ECO:0000256" key="5">
    <source>
        <dbReference type="ARBA" id="ARBA00022840"/>
    </source>
</evidence>
<keyword evidence="2" id="KW-0813">Transport</keyword>
<keyword evidence="3" id="KW-1003">Cell membrane</keyword>
<dbReference type="STRING" id="478801.Ksed_07240"/>
<keyword evidence="5 12" id="KW-0067">ATP-binding</keyword>
<dbReference type="PROSITE" id="PS00211">
    <property type="entry name" value="ABC_TRANSPORTER_1"/>
    <property type="match status" value="1"/>
</dbReference>